<dbReference type="PROSITE" id="PS01186">
    <property type="entry name" value="EGF_2"/>
    <property type="match status" value="1"/>
</dbReference>
<accession>A0A7R9GKD9</accession>
<feature type="region of interest" description="Disordered" evidence="1">
    <location>
        <begin position="98"/>
        <end position="118"/>
    </location>
</feature>
<feature type="compositionally biased region" description="Basic and acidic residues" evidence="1">
    <location>
        <begin position="98"/>
        <end position="110"/>
    </location>
</feature>
<sequence>MAASVLPTRDFRASADSQNRHMFSNGKNNDGVIRSCLCPPGFGGTRCQDQGKMVVIDVDCGETEIVAEDGIIIEFAALGVLPGYPPPDTCPSRFTDRKPGGVHQLQDEPGKGFSKTGFGPSRGLLGNFNDTDGRNFSGSCYSESTLALLRFVPGKNKV</sequence>
<evidence type="ECO:0000256" key="1">
    <source>
        <dbReference type="SAM" id="MobiDB-lite"/>
    </source>
</evidence>
<keyword evidence="5" id="KW-1185">Reference proteome</keyword>
<evidence type="ECO:0000313" key="4">
    <source>
        <dbReference type="EMBL" id="CAD7284369.1"/>
    </source>
</evidence>
<dbReference type="InterPro" id="IPR000742">
    <property type="entry name" value="EGF"/>
</dbReference>
<evidence type="ECO:0000313" key="5">
    <source>
        <dbReference type="Proteomes" id="UP000678499"/>
    </source>
</evidence>
<organism evidence="4">
    <name type="scientific">Notodromas monacha</name>
    <dbReference type="NCBI Taxonomy" id="399045"/>
    <lineage>
        <taxon>Eukaryota</taxon>
        <taxon>Metazoa</taxon>
        <taxon>Ecdysozoa</taxon>
        <taxon>Arthropoda</taxon>
        <taxon>Crustacea</taxon>
        <taxon>Oligostraca</taxon>
        <taxon>Ostracoda</taxon>
        <taxon>Podocopa</taxon>
        <taxon>Podocopida</taxon>
        <taxon>Cypridocopina</taxon>
        <taxon>Cypridoidea</taxon>
        <taxon>Cyprididae</taxon>
        <taxon>Notodromas</taxon>
    </lineage>
</organism>
<name>A0A7R9GKD9_9CRUS</name>
<dbReference type="EMBL" id="OA889970">
    <property type="protein sequence ID" value="CAD7284369.1"/>
    <property type="molecule type" value="Genomic_DNA"/>
</dbReference>
<evidence type="ECO:0000259" key="3">
    <source>
        <dbReference type="PROSITE" id="PS01186"/>
    </source>
</evidence>
<reference evidence="4" key="1">
    <citation type="submission" date="2020-11" db="EMBL/GenBank/DDBJ databases">
        <authorList>
            <person name="Tran Van P."/>
        </authorList>
    </citation>
    <scope>NUCLEOTIDE SEQUENCE</scope>
</reference>
<evidence type="ECO:0000259" key="2">
    <source>
        <dbReference type="PROSITE" id="PS00022"/>
    </source>
</evidence>
<protein>
    <recommendedName>
        <fullName evidence="2 3">EGF-like domain-containing protein</fullName>
    </recommendedName>
</protein>
<dbReference type="AlphaFoldDB" id="A0A7R9GKD9"/>
<gene>
    <name evidence="4" type="ORF">NMOB1V02_LOCUS11976</name>
</gene>
<feature type="domain" description="EGF-like" evidence="2 3">
    <location>
        <begin position="36"/>
        <end position="47"/>
    </location>
</feature>
<proteinExistence type="predicted"/>
<dbReference type="PROSITE" id="PS00022">
    <property type="entry name" value="EGF_1"/>
    <property type="match status" value="1"/>
</dbReference>
<dbReference type="EMBL" id="CAJPEX010007933">
    <property type="protein sequence ID" value="CAG0924521.1"/>
    <property type="molecule type" value="Genomic_DNA"/>
</dbReference>
<dbReference type="Proteomes" id="UP000678499">
    <property type="component" value="Unassembled WGS sequence"/>
</dbReference>